<dbReference type="CDD" id="cd11614">
    <property type="entry name" value="SAF_CpaB_FlgA_like"/>
    <property type="match status" value="1"/>
</dbReference>
<proteinExistence type="predicted"/>
<evidence type="ECO:0000313" key="5">
    <source>
        <dbReference type="EMBL" id="AJD50894.1"/>
    </source>
</evidence>
<dbReference type="KEGG" id="txi:TH3_03850"/>
<evidence type="ECO:0000313" key="6">
    <source>
        <dbReference type="Proteomes" id="UP000007127"/>
    </source>
</evidence>
<dbReference type="Gene3D" id="3.90.1210.10">
    <property type="entry name" value="Antifreeze-like/N-acetylneuraminic acid synthase C-terminal domain"/>
    <property type="match status" value="1"/>
</dbReference>
<keyword evidence="5" id="KW-0282">Flagellum</keyword>
<dbReference type="Pfam" id="PF13144">
    <property type="entry name" value="ChapFlgA"/>
    <property type="match status" value="1"/>
</dbReference>
<dbReference type="GO" id="GO:0042597">
    <property type="term" value="C:periplasmic space"/>
    <property type="evidence" value="ECO:0007669"/>
    <property type="project" value="UniProtKB-SubCell"/>
</dbReference>
<dbReference type="InterPro" id="IPR039246">
    <property type="entry name" value="Flagellar_FlgA"/>
</dbReference>
<dbReference type="PANTHER" id="PTHR36307">
    <property type="entry name" value="FLAGELLA BASAL BODY P-RING FORMATION PROTEIN FLGA"/>
    <property type="match status" value="1"/>
</dbReference>
<keyword evidence="2" id="KW-0732">Signal</keyword>
<dbReference type="EMBL" id="CP004388">
    <property type="protein sequence ID" value="AJD50894.1"/>
    <property type="molecule type" value="Genomic_DNA"/>
</dbReference>
<keyword evidence="5" id="KW-0966">Cell projection</keyword>
<dbReference type="NCBIfam" id="TIGR03170">
    <property type="entry name" value="flgA_cterm"/>
    <property type="match status" value="1"/>
</dbReference>
<dbReference type="Gene3D" id="2.30.30.760">
    <property type="match status" value="1"/>
</dbReference>
<evidence type="ECO:0000256" key="3">
    <source>
        <dbReference type="ARBA" id="ARBA00022764"/>
    </source>
</evidence>
<dbReference type="InterPro" id="IPR017585">
    <property type="entry name" value="SAF_FlgA"/>
</dbReference>
<name>A0AB72U9N3_9PROT</name>
<organism evidence="5 6">
    <name type="scientific">Thalassospira xiamenensis M-5 = DSM 17429</name>
    <dbReference type="NCBI Taxonomy" id="1123366"/>
    <lineage>
        <taxon>Bacteria</taxon>
        <taxon>Pseudomonadati</taxon>
        <taxon>Pseudomonadota</taxon>
        <taxon>Alphaproteobacteria</taxon>
        <taxon>Rhodospirillales</taxon>
        <taxon>Thalassospiraceae</taxon>
        <taxon>Thalassospira</taxon>
    </lineage>
</organism>
<dbReference type="PANTHER" id="PTHR36307:SF1">
    <property type="entry name" value="FLAGELLA BASAL BODY P-RING FORMATION PROTEIN FLGA"/>
    <property type="match status" value="1"/>
</dbReference>
<evidence type="ECO:0000256" key="2">
    <source>
        <dbReference type="ARBA" id="ARBA00022729"/>
    </source>
</evidence>
<sequence length="357" mass="39742">MNARAALEKVVSRVNCVYAIYTVPCYGWRMKMQKIFLVLALLLPVLLSNPVPSHAQSSSSSQELDTNILLRPDAVVEGQYVTLGDIFSGIDVEQADIPVSHSPQPGRQTVLDYRWLYGIAQRNKIAWRPRTTADQIVITRASQTISIDEISEAIKDALVDHGIKPPFTVDLSGETFQIHLPVDVPAEVEITGLDVNQRTNRFIASVTTGTQTAQRRTYRMSGRYFPLAQVPVVIEPVRRGEIVRPDQVEYRNVRSERLPAGAIRDINDVIGKEALRPIKSDEPLMFRDFSNPILVRRGALVTIRLFTANMSLTARGKALEDGAKGAIIRVMNMTSNKTIQVEVVAENEVRALPAMSQ</sequence>
<dbReference type="Proteomes" id="UP000007127">
    <property type="component" value="Chromosome"/>
</dbReference>
<keyword evidence="3" id="KW-0574">Periplasm</keyword>
<dbReference type="AlphaFoldDB" id="A0AB72U9N3"/>
<dbReference type="SMART" id="SM00858">
    <property type="entry name" value="SAF"/>
    <property type="match status" value="1"/>
</dbReference>
<dbReference type="InterPro" id="IPR013974">
    <property type="entry name" value="SAF"/>
</dbReference>
<comment type="subcellular location">
    <subcellularLocation>
        <location evidence="1">Periplasm</location>
    </subcellularLocation>
</comment>
<evidence type="ECO:0000259" key="4">
    <source>
        <dbReference type="SMART" id="SM00858"/>
    </source>
</evidence>
<gene>
    <name evidence="5" type="primary">flgA</name>
    <name evidence="5" type="ORF">TH3_03850</name>
</gene>
<protein>
    <submittedName>
        <fullName evidence="5">Flagellar basal body P-ring biosynthesis protein FlgA</fullName>
    </submittedName>
</protein>
<dbReference type="GO" id="GO:0044780">
    <property type="term" value="P:bacterial-type flagellum assembly"/>
    <property type="evidence" value="ECO:0007669"/>
    <property type="project" value="InterPro"/>
</dbReference>
<keyword evidence="5" id="KW-0969">Cilium</keyword>
<evidence type="ECO:0000256" key="1">
    <source>
        <dbReference type="ARBA" id="ARBA00004418"/>
    </source>
</evidence>
<accession>A0AB72U9N3</accession>
<reference evidence="5 6" key="1">
    <citation type="journal article" date="2012" name="J. Bacteriol.">
        <title>Genome sequence of Thalassospira xiamenensis type strain M-5.</title>
        <authorList>
            <person name="Lai Q."/>
            <person name="Shao Z."/>
        </authorList>
    </citation>
    <scope>NUCLEOTIDE SEQUENCE [LARGE SCALE GENOMIC DNA]</scope>
    <source>
        <strain evidence="5 6">M-5</strain>
    </source>
</reference>
<feature type="domain" description="SAF" evidence="4">
    <location>
        <begin position="228"/>
        <end position="290"/>
    </location>
</feature>